<keyword evidence="3" id="KW-0964">Secreted</keyword>
<feature type="transmembrane region" description="Helical" evidence="4">
    <location>
        <begin position="57"/>
        <end position="78"/>
    </location>
</feature>
<evidence type="ECO:0000256" key="4">
    <source>
        <dbReference type="SAM" id="Phobius"/>
    </source>
</evidence>
<evidence type="ECO:0000256" key="3">
    <source>
        <dbReference type="ARBA" id="ARBA00022525"/>
    </source>
</evidence>
<dbReference type="AlphaFoldDB" id="A0AAJ6YY91"/>
<name>A0AAJ6YY91_9HYME</name>
<keyword evidence="4" id="KW-1133">Transmembrane helix</keyword>
<dbReference type="GO" id="GO:0005576">
    <property type="term" value="C:extracellular region"/>
    <property type="evidence" value="ECO:0007669"/>
    <property type="project" value="UniProtKB-SubCell"/>
</dbReference>
<evidence type="ECO:0000256" key="2">
    <source>
        <dbReference type="ARBA" id="ARBA00010022"/>
    </source>
</evidence>
<evidence type="ECO:0000313" key="5">
    <source>
        <dbReference type="Proteomes" id="UP000695007"/>
    </source>
</evidence>
<dbReference type="PROSITE" id="PS50276">
    <property type="entry name" value="PANCREATIC_HORMONE_2"/>
    <property type="match status" value="1"/>
</dbReference>
<sequence>MKSCRCTSAGDLDCQEQPHRRHSTLLANVLSETTRDFSARRPGGGAPPSLENHRWKMYFPLALFHLVSLTWIVISIGATEVRSEPQPIARPTRPKVFTSPDELKEYLDNIKIYYTLNGKARYGKRADPHPMQPTFENPSNFPRMILAISQQNQWDQQGDLALTDKEDKNKLQIMYPYERMTRYGIME</sequence>
<comment type="subcellular location">
    <subcellularLocation>
        <location evidence="1">Secreted</location>
    </subcellularLocation>
</comment>
<dbReference type="Proteomes" id="UP000695007">
    <property type="component" value="Unplaced"/>
</dbReference>
<dbReference type="RefSeq" id="XP_011506555.1">
    <property type="nucleotide sequence ID" value="XM_011508253.1"/>
</dbReference>
<keyword evidence="5" id="KW-1185">Reference proteome</keyword>
<dbReference type="InterPro" id="IPR001955">
    <property type="entry name" value="Pancreatic_hormone-like"/>
</dbReference>
<dbReference type="KEGG" id="csol:105369018"/>
<keyword evidence="4" id="KW-0812">Transmembrane</keyword>
<evidence type="ECO:0000313" key="6">
    <source>
        <dbReference type="RefSeq" id="XP_011506555.1"/>
    </source>
</evidence>
<comment type="similarity">
    <text evidence="2">Belongs to the NPY family.</text>
</comment>
<dbReference type="GO" id="GO:0005179">
    <property type="term" value="F:hormone activity"/>
    <property type="evidence" value="ECO:0007669"/>
    <property type="project" value="InterPro"/>
</dbReference>
<evidence type="ECO:0000256" key="1">
    <source>
        <dbReference type="ARBA" id="ARBA00004613"/>
    </source>
</evidence>
<keyword evidence="4" id="KW-0472">Membrane</keyword>
<proteinExistence type="inferred from homology"/>
<reference evidence="6" key="1">
    <citation type="submission" date="2025-08" db="UniProtKB">
        <authorList>
            <consortium name="RefSeq"/>
        </authorList>
    </citation>
    <scope>IDENTIFICATION</scope>
</reference>
<accession>A0AAJ6YY91</accession>
<protein>
    <submittedName>
        <fullName evidence="6">Uncharacterized protein LOC105369018</fullName>
    </submittedName>
</protein>
<gene>
    <name evidence="6" type="primary">LOC105369018</name>
</gene>
<organism evidence="5 6">
    <name type="scientific">Ceratosolen solmsi marchali</name>
    <dbReference type="NCBI Taxonomy" id="326594"/>
    <lineage>
        <taxon>Eukaryota</taxon>
        <taxon>Metazoa</taxon>
        <taxon>Ecdysozoa</taxon>
        <taxon>Arthropoda</taxon>
        <taxon>Hexapoda</taxon>
        <taxon>Insecta</taxon>
        <taxon>Pterygota</taxon>
        <taxon>Neoptera</taxon>
        <taxon>Endopterygota</taxon>
        <taxon>Hymenoptera</taxon>
        <taxon>Apocrita</taxon>
        <taxon>Proctotrupomorpha</taxon>
        <taxon>Chalcidoidea</taxon>
        <taxon>Agaonidae</taxon>
        <taxon>Agaoninae</taxon>
        <taxon>Ceratosolen</taxon>
    </lineage>
</organism>
<dbReference type="Pfam" id="PF00159">
    <property type="entry name" value="Hormone_3"/>
    <property type="match status" value="1"/>
</dbReference>
<dbReference type="GeneID" id="105369018"/>